<organism evidence="4">
    <name type="scientific">Echinostoma caproni</name>
    <dbReference type="NCBI Taxonomy" id="27848"/>
    <lineage>
        <taxon>Eukaryota</taxon>
        <taxon>Metazoa</taxon>
        <taxon>Spiralia</taxon>
        <taxon>Lophotrochozoa</taxon>
        <taxon>Platyhelminthes</taxon>
        <taxon>Trematoda</taxon>
        <taxon>Digenea</taxon>
        <taxon>Plagiorchiida</taxon>
        <taxon>Echinostomata</taxon>
        <taxon>Echinostomatoidea</taxon>
        <taxon>Echinostomatidae</taxon>
        <taxon>Echinostoma</taxon>
    </lineage>
</organism>
<reference evidence="4" key="1">
    <citation type="submission" date="2016-06" db="UniProtKB">
        <authorList>
            <consortium name="WormBaseParasite"/>
        </authorList>
    </citation>
    <scope>IDENTIFICATION</scope>
</reference>
<dbReference type="AlphaFoldDB" id="A0A183AVG8"/>
<name>A0A183AVG8_9TREM</name>
<proteinExistence type="predicted"/>
<feature type="compositionally biased region" description="Basic and acidic residues" evidence="1">
    <location>
        <begin position="55"/>
        <end position="65"/>
    </location>
</feature>
<feature type="compositionally biased region" description="Basic residues" evidence="1">
    <location>
        <begin position="70"/>
        <end position="80"/>
    </location>
</feature>
<evidence type="ECO:0000256" key="1">
    <source>
        <dbReference type="SAM" id="MobiDB-lite"/>
    </source>
</evidence>
<feature type="region of interest" description="Disordered" evidence="1">
    <location>
        <begin position="188"/>
        <end position="213"/>
    </location>
</feature>
<dbReference type="Proteomes" id="UP000272942">
    <property type="component" value="Unassembled WGS sequence"/>
</dbReference>
<feature type="compositionally biased region" description="Basic and acidic residues" evidence="1">
    <location>
        <begin position="81"/>
        <end position="90"/>
    </location>
</feature>
<gene>
    <name evidence="2" type="ORF">ECPE_LOCUS10953</name>
</gene>
<feature type="compositionally biased region" description="Polar residues" evidence="1">
    <location>
        <begin position="204"/>
        <end position="213"/>
    </location>
</feature>
<sequence>MWLAKRPVANQPSERRRLTAELAQQLKILPARTSELASTNAGFLFDLPRVDPLHTKSRTSARDSNPHLGNTRKRLKKRRTVSSDKNKSLISKEFDQLKPPVIVNSVRDGNQAGDSVVPPSAAAVVSTATVIPKPIPDPFADSAIMFTLEPIPPAQSPCSGDEGPLQLDDETELINTLTASLVTSQRDEFGSGSAASSHPGYTVSPHNSNDVWSSSRASATLSNTNAVGEVSSRWSTMRTQICDPVRTTSNDTLPNSSGFIRTLMGGDVAYSLLRDAGMY</sequence>
<reference evidence="2 3" key="2">
    <citation type="submission" date="2018-11" db="EMBL/GenBank/DDBJ databases">
        <authorList>
            <consortium name="Pathogen Informatics"/>
        </authorList>
    </citation>
    <scope>NUCLEOTIDE SEQUENCE [LARGE SCALE GENOMIC DNA]</scope>
    <source>
        <strain evidence="2 3">Egypt</strain>
    </source>
</reference>
<feature type="region of interest" description="Disordered" evidence="1">
    <location>
        <begin position="55"/>
        <end position="90"/>
    </location>
</feature>
<protein>
    <submittedName>
        <fullName evidence="2 4">Uncharacterized protein</fullName>
    </submittedName>
</protein>
<dbReference type="WBParaSite" id="ECPE_0001098701-mRNA-1">
    <property type="protein sequence ID" value="ECPE_0001098701-mRNA-1"/>
    <property type="gene ID" value="ECPE_0001098701"/>
</dbReference>
<dbReference type="EMBL" id="UZAN01049977">
    <property type="protein sequence ID" value="VDP87868.1"/>
    <property type="molecule type" value="Genomic_DNA"/>
</dbReference>
<evidence type="ECO:0000313" key="3">
    <source>
        <dbReference type="Proteomes" id="UP000272942"/>
    </source>
</evidence>
<evidence type="ECO:0000313" key="2">
    <source>
        <dbReference type="EMBL" id="VDP87868.1"/>
    </source>
</evidence>
<evidence type="ECO:0000313" key="4">
    <source>
        <dbReference type="WBParaSite" id="ECPE_0001098701-mRNA-1"/>
    </source>
</evidence>
<dbReference type="OrthoDB" id="10250320at2759"/>
<accession>A0A183AVG8</accession>
<keyword evidence="3" id="KW-1185">Reference proteome</keyword>